<name>A0A372EF82_9BURK</name>
<gene>
    <name evidence="3" type="ORF">DY262_18985</name>
</gene>
<organism evidence="3 4">
    <name type="scientific">Hydrogenophaga borbori</name>
    <dbReference type="NCBI Taxonomy" id="2294117"/>
    <lineage>
        <taxon>Bacteria</taxon>
        <taxon>Pseudomonadati</taxon>
        <taxon>Pseudomonadota</taxon>
        <taxon>Betaproteobacteria</taxon>
        <taxon>Burkholderiales</taxon>
        <taxon>Comamonadaceae</taxon>
        <taxon>Hydrogenophaga</taxon>
    </lineage>
</organism>
<proteinExistence type="predicted"/>
<feature type="chain" id="PRO_5017026681" evidence="2">
    <location>
        <begin position="21"/>
        <end position="40"/>
    </location>
</feature>
<comment type="caution">
    <text evidence="3">The sequence shown here is derived from an EMBL/GenBank/DDBJ whole genome shotgun (WGS) entry which is preliminary data.</text>
</comment>
<evidence type="ECO:0000256" key="2">
    <source>
        <dbReference type="SAM" id="SignalP"/>
    </source>
</evidence>
<keyword evidence="2" id="KW-0732">Signal</keyword>
<dbReference type="AlphaFoldDB" id="A0A372EF82"/>
<reference evidence="3 4" key="1">
    <citation type="submission" date="2018-08" db="EMBL/GenBank/DDBJ databases">
        <title>Hydrogenophaga sp. LA-38 isolated from sludge.</title>
        <authorList>
            <person name="Im W.-T."/>
        </authorList>
    </citation>
    <scope>NUCLEOTIDE SEQUENCE [LARGE SCALE GENOMIC DNA]</scope>
    <source>
        <strain evidence="3 4">LA-38</strain>
    </source>
</reference>
<feature type="signal peptide" evidence="2">
    <location>
        <begin position="1"/>
        <end position="20"/>
    </location>
</feature>
<dbReference type="InterPro" id="IPR047773">
    <property type="entry name" value="YHYH_dom_bact"/>
</dbReference>
<keyword evidence="4" id="KW-1185">Reference proteome</keyword>
<sequence length="40" mass="4228">MRKGIVLLLVALATISFAHAHSGGTDKNGCHAGSRPYHCH</sequence>
<dbReference type="NCBIfam" id="NF033223">
    <property type="entry name" value="YHYH_alt"/>
    <property type="match status" value="1"/>
</dbReference>
<accession>A0A372EF82</accession>
<dbReference type="EMBL" id="QVLS01000013">
    <property type="protein sequence ID" value="RFP77090.1"/>
    <property type="molecule type" value="Genomic_DNA"/>
</dbReference>
<evidence type="ECO:0000313" key="4">
    <source>
        <dbReference type="Proteomes" id="UP000261931"/>
    </source>
</evidence>
<dbReference type="Proteomes" id="UP000261931">
    <property type="component" value="Unassembled WGS sequence"/>
</dbReference>
<evidence type="ECO:0000256" key="1">
    <source>
        <dbReference type="SAM" id="MobiDB-lite"/>
    </source>
</evidence>
<feature type="region of interest" description="Disordered" evidence="1">
    <location>
        <begin position="21"/>
        <end position="40"/>
    </location>
</feature>
<evidence type="ECO:0000313" key="3">
    <source>
        <dbReference type="EMBL" id="RFP77090.1"/>
    </source>
</evidence>
<protein>
    <submittedName>
        <fullName evidence="3">YHYH domain-containing protein</fullName>
    </submittedName>
</protein>